<name>A0A199V0K3_ANACO</name>
<feature type="region of interest" description="Disordered" evidence="1">
    <location>
        <begin position="62"/>
        <end position="93"/>
    </location>
</feature>
<evidence type="ECO:0000313" key="2">
    <source>
        <dbReference type="EMBL" id="OAY70416.1"/>
    </source>
</evidence>
<reference evidence="2 3" key="1">
    <citation type="journal article" date="2016" name="DNA Res.">
        <title>The draft genome of MD-2 pineapple using hybrid error correction of long reads.</title>
        <authorList>
            <person name="Redwan R.M."/>
            <person name="Saidin A."/>
            <person name="Kumar S.V."/>
        </authorList>
    </citation>
    <scope>NUCLEOTIDE SEQUENCE [LARGE SCALE GENOMIC DNA]</scope>
    <source>
        <strain evidence="3">cv. MD2</strain>
        <tissue evidence="2">Leaf</tissue>
    </source>
</reference>
<evidence type="ECO:0000256" key="1">
    <source>
        <dbReference type="SAM" id="MobiDB-lite"/>
    </source>
</evidence>
<protein>
    <submittedName>
        <fullName evidence="2">Uncharacterized protein</fullName>
    </submittedName>
</protein>
<sequence length="205" mass="23046">VLDNHQEVDIYASIEATPRRSHYTIKRVLRDIPGGGVLDALLQVADQMEAILETLSMLPHTVPPRPADYGGPSTSGHAPVYSPPRPSSPIEEPPYVMDTAPAPVPEDPPRPVDIIYHRRRRQMRYLHTDQPSSLAPPRPDILPTPAMIEHEIGWVIETQDTQPVNEGAAIEYLDQLEILEPFDEHSVDRGRGRGRRRGRGSRRRT</sequence>
<feature type="non-terminal residue" evidence="2">
    <location>
        <position position="205"/>
    </location>
</feature>
<accession>A0A199V0K3</accession>
<evidence type="ECO:0000313" key="3">
    <source>
        <dbReference type="Proteomes" id="UP000092600"/>
    </source>
</evidence>
<comment type="caution">
    <text evidence="2">The sequence shown here is derived from an EMBL/GenBank/DDBJ whole genome shotgun (WGS) entry which is preliminary data.</text>
</comment>
<organism evidence="2 3">
    <name type="scientific">Ananas comosus</name>
    <name type="common">Pineapple</name>
    <name type="synonym">Ananas ananas</name>
    <dbReference type="NCBI Taxonomy" id="4615"/>
    <lineage>
        <taxon>Eukaryota</taxon>
        <taxon>Viridiplantae</taxon>
        <taxon>Streptophyta</taxon>
        <taxon>Embryophyta</taxon>
        <taxon>Tracheophyta</taxon>
        <taxon>Spermatophyta</taxon>
        <taxon>Magnoliopsida</taxon>
        <taxon>Liliopsida</taxon>
        <taxon>Poales</taxon>
        <taxon>Bromeliaceae</taxon>
        <taxon>Bromelioideae</taxon>
        <taxon>Ananas</taxon>
    </lineage>
</organism>
<dbReference type="STRING" id="4615.A0A199V0K3"/>
<dbReference type="Proteomes" id="UP000092600">
    <property type="component" value="Unassembled WGS sequence"/>
</dbReference>
<dbReference type="AlphaFoldDB" id="A0A199V0K3"/>
<proteinExistence type="predicted"/>
<feature type="compositionally biased region" description="Basic residues" evidence="1">
    <location>
        <begin position="192"/>
        <end position="205"/>
    </location>
</feature>
<feature type="compositionally biased region" description="Basic and acidic residues" evidence="1">
    <location>
        <begin position="182"/>
        <end position="191"/>
    </location>
</feature>
<dbReference type="EMBL" id="LSRQ01003919">
    <property type="protein sequence ID" value="OAY70416.1"/>
    <property type="molecule type" value="Genomic_DNA"/>
</dbReference>
<gene>
    <name evidence="2" type="ORF">ACMD2_25714</name>
</gene>
<feature type="region of interest" description="Disordered" evidence="1">
    <location>
        <begin position="181"/>
        <end position="205"/>
    </location>
</feature>
<feature type="non-terminal residue" evidence="2">
    <location>
        <position position="1"/>
    </location>
</feature>